<proteinExistence type="inferred from homology"/>
<protein>
    <submittedName>
        <fullName evidence="9">SusD family</fullName>
    </submittedName>
</protein>
<evidence type="ECO:0000256" key="5">
    <source>
        <dbReference type="ARBA" id="ARBA00023237"/>
    </source>
</evidence>
<name>A0A448L375_9BACT</name>
<evidence type="ECO:0000256" key="3">
    <source>
        <dbReference type="ARBA" id="ARBA00022729"/>
    </source>
</evidence>
<evidence type="ECO:0000256" key="2">
    <source>
        <dbReference type="ARBA" id="ARBA00006275"/>
    </source>
</evidence>
<dbReference type="InterPro" id="IPR011990">
    <property type="entry name" value="TPR-like_helical_dom_sf"/>
</dbReference>
<evidence type="ECO:0000259" key="7">
    <source>
        <dbReference type="Pfam" id="PF07980"/>
    </source>
</evidence>
<comment type="subcellular location">
    <subcellularLocation>
        <location evidence="1">Cell outer membrane</location>
    </subcellularLocation>
</comment>
<dbReference type="Proteomes" id="UP000274578">
    <property type="component" value="Chromosome 1"/>
</dbReference>
<evidence type="ECO:0000259" key="8">
    <source>
        <dbReference type="Pfam" id="PF14322"/>
    </source>
</evidence>
<dbReference type="InterPro" id="IPR033985">
    <property type="entry name" value="SusD-like_N"/>
</dbReference>
<keyword evidence="5" id="KW-0998">Cell outer membrane</keyword>
<feature type="signal peptide" evidence="6">
    <location>
        <begin position="1"/>
        <end position="22"/>
    </location>
</feature>
<evidence type="ECO:0000256" key="4">
    <source>
        <dbReference type="ARBA" id="ARBA00023136"/>
    </source>
</evidence>
<keyword evidence="3 6" id="KW-0732">Signal</keyword>
<evidence type="ECO:0000256" key="1">
    <source>
        <dbReference type="ARBA" id="ARBA00004442"/>
    </source>
</evidence>
<dbReference type="GO" id="GO:0009279">
    <property type="term" value="C:cell outer membrane"/>
    <property type="evidence" value="ECO:0007669"/>
    <property type="project" value="UniProtKB-SubCell"/>
</dbReference>
<dbReference type="Pfam" id="PF07980">
    <property type="entry name" value="SusD_RagB"/>
    <property type="match status" value="1"/>
</dbReference>
<dbReference type="RefSeq" id="WP_018919519.1">
    <property type="nucleotide sequence ID" value="NZ_LR134384.1"/>
</dbReference>
<feature type="domain" description="RagB/SusD" evidence="7">
    <location>
        <begin position="312"/>
        <end position="573"/>
    </location>
</feature>
<organism evidence="9 10">
    <name type="scientific">Segatella oris</name>
    <dbReference type="NCBI Taxonomy" id="28135"/>
    <lineage>
        <taxon>Bacteria</taxon>
        <taxon>Pseudomonadati</taxon>
        <taxon>Bacteroidota</taxon>
        <taxon>Bacteroidia</taxon>
        <taxon>Bacteroidales</taxon>
        <taxon>Prevotellaceae</taxon>
        <taxon>Segatella</taxon>
    </lineage>
</organism>
<dbReference type="PROSITE" id="PS51257">
    <property type="entry name" value="PROKAR_LIPOPROTEIN"/>
    <property type="match status" value="1"/>
</dbReference>
<dbReference type="SUPFAM" id="SSF48452">
    <property type="entry name" value="TPR-like"/>
    <property type="match status" value="1"/>
</dbReference>
<reference evidence="9 10" key="1">
    <citation type="submission" date="2018-12" db="EMBL/GenBank/DDBJ databases">
        <authorList>
            <consortium name="Pathogen Informatics"/>
        </authorList>
    </citation>
    <scope>NUCLEOTIDE SEQUENCE [LARGE SCALE GENOMIC DNA]</scope>
    <source>
        <strain evidence="9 10">NCTC13071</strain>
    </source>
</reference>
<sequence length="577" mass="65547">MKMNNICLAVLLVAGILTSCTGDWLDTVKEGTPNEGNFWKNDADYIKAVTTLYDCYSYEETWGRDLYYEQGGADDIVYGRSRGNSQMNLAKLKMDGSSEGSIKWVYNQMYETMSAANNVIYHALLIPEAQRSAIQKRSLGEAYFMRAFTHYMIAYRYGRPDNGVPFVKYEDFTDYGKQVNDVPTQQVTVMDNYRLIVEDFQKAADNLDWFKNYSTDNYGRATKDAALGYMVKTYAYWAQHDKSLWAKIPSIVDKIQNEGERGLLDSYADVFKAENEWSKEYIWSINSKGSNYAGSIFPGISLENKGWGVFNGWGYMKPTLELYAEYNNLDQRRDATLLQYGDPFKYFGENWKWYSSSDIEVGFAFKKYMDPFSYGKILRDANGKITGYENTHISTNGDRPTTDLNVPLMRFSELLLFKAEALIMQGQNAAAAEPLNRIAMRAHEGVTYTAPTMMNLMHERRCELAFEWTDRLMDLKRWAAGGNADWNIDALAKIKGAKHGIKHVDRTNPNSPVDMVNGKTLTINGKTYQGVIVIGAGQGDAKEYEPGGTYSVLPYEINQVIKSNGKLKQNKGYASDF</sequence>
<feature type="chain" id="PRO_5019042359" evidence="6">
    <location>
        <begin position="23"/>
        <end position="577"/>
    </location>
</feature>
<dbReference type="InterPro" id="IPR012944">
    <property type="entry name" value="SusD_RagB_dom"/>
</dbReference>
<dbReference type="Gene3D" id="1.25.40.390">
    <property type="match status" value="1"/>
</dbReference>
<keyword evidence="4" id="KW-0472">Membrane</keyword>
<gene>
    <name evidence="9" type="ORF">NCTC13071_00378</name>
</gene>
<accession>A0A448L375</accession>
<evidence type="ECO:0000313" key="9">
    <source>
        <dbReference type="EMBL" id="VEH14407.1"/>
    </source>
</evidence>
<evidence type="ECO:0000313" key="10">
    <source>
        <dbReference type="Proteomes" id="UP000274578"/>
    </source>
</evidence>
<comment type="similarity">
    <text evidence="2">Belongs to the SusD family.</text>
</comment>
<dbReference type="KEGG" id="poc:NCTC13071_00378"/>
<dbReference type="AlphaFoldDB" id="A0A448L375"/>
<feature type="domain" description="SusD-like N-terminal" evidence="8">
    <location>
        <begin position="99"/>
        <end position="234"/>
    </location>
</feature>
<dbReference type="Pfam" id="PF14322">
    <property type="entry name" value="SusD-like_3"/>
    <property type="match status" value="1"/>
</dbReference>
<dbReference type="EMBL" id="LR134384">
    <property type="protein sequence ID" value="VEH14407.1"/>
    <property type="molecule type" value="Genomic_DNA"/>
</dbReference>
<dbReference type="GeneID" id="85011290"/>
<evidence type="ECO:0000256" key="6">
    <source>
        <dbReference type="SAM" id="SignalP"/>
    </source>
</evidence>